<gene>
    <name evidence="9" type="ORF">GCM10007108_10910</name>
</gene>
<evidence type="ECO:0000256" key="4">
    <source>
        <dbReference type="ARBA" id="ARBA00022603"/>
    </source>
</evidence>
<name>A0AA37F9M7_9ARCH</name>
<feature type="domain" description="Tetrapyrrole methylase" evidence="8">
    <location>
        <begin position="2"/>
        <end position="212"/>
    </location>
</feature>
<evidence type="ECO:0000256" key="6">
    <source>
        <dbReference type="ARBA" id="ARBA00022691"/>
    </source>
</evidence>
<dbReference type="Proteomes" id="UP000632195">
    <property type="component" value="Unassembled WGS sequence"/>
</dbReference>
<keyword evidence="10" id="KW-1185">Reference proteome</keyword>
<comment type="similarity">
    <text evidence="2 7">Belongs to the precorrin methyltransferase family.</text>
</comment>
<accession>A0AA37F9M7</accession>
<reference evidence="9" key="1">
    <citation type="journal article" date="2014" name="Int. J. Syst. Evol. Microbiol.">
        <title>Complete genome sequence of Corynebacterium casei LMG S-19264T (=DSM 44701T), isolated from a smear-ripened cheese.</title>
        <authorList>
            <consortium name="US DOE Joint Genome Institute (JGI-PGF)"/>
            <person name="Walter F."/>
            <person name="Albersmeier A."/>
            <person name="Kalinowski J."/>
            <person name="Ruckert C."/>
        </authorList>
    </citation>
    <scope>NUCLEOTIDE SEQUENCE</scope>
    <source>
        <strain evidence="9">JCM 13583</strain>
    </source>
</reference>
<evidence type="ECO:0000256" key="5">
    <source>
        <dbReference type="ARBA" id="ARBA00022679"/>
    </source>
</evidence>
<dbReference type="PIRSF" id="PIRSF036427">
    <property type="entry name" value="Precrrn-2_mtase"/>
    <property type="match status" value="1"/>
</dbReference>
<reference evidence="9" key="2">
    <citation type="submission" date="2022-09" db="EMBL/GenBank/DDBJ databases">
        <authorList>
            <person name="Sun Q."/>
            <person name="Ohkuma M."/>
        </authorList>
    </citation>
    <scope>NUCLEOTIDE SEQUENCE</scope>
    <source>
        <strain evidence="9">JCM 13583</strain>
    </source>
</reference>
<protein>
    <submittedName>
        <fullName evidence="9">Precorrin-2 C(20)-methyltransferase</fullName>
    </submittedName>
</protein>
<dbReference type="InterPro" id="IPR014776">
    <property type="entry name" value="4pyrrole_Mease_sub2"/>
</dbReference>
<dbReference type="InterPro" id="IPR014777">
    <property type="entry name" value="4pyrrole_Mease_sub1"/>
</dbReference>
<dbReference type="Pfam" id="PF00590">
    <property type="entry name" value="TP_methylase"/>
    <property type="match status" value="1"/>
</dbReference>
<dbReference type="EMBL" id="BMNY01000001">
    <property type="protein sequence ID" value="GGM74766.1"/>
    <property type="molecule type" value="Genomic_DNA"/>
</dbReference>
<proteinExistence type="inferred from homology"/>
<dbReference type="InterPro" id="IPR006364">
    <property type="entry name" value="CobI/CbiL/CobIJ_dom"/>
</dbReference>
<dbReference type="GO" id="GO:0009236">
    <property type="term" value="P:cobalamin biosynthetic process"/>
    <property type="evidence" value="ECO:0007669"/>
    <property type="project" value="UniProtKB-UniRule"/>
</dbReference>
<dbReference type="AlphaFoldDB" id="A0AA37F9M7"/>
<dbReference type="InterPro" id="IPR000878">
    <property type="entry name" value="4pyrrol_Mease"/>
</dbReference>
<dbReference type="InterPro" id="IPR035996">
    <property type="entry name" value="4pyrrol_Methylase_sf"/>
</dbReference>
<evidence type="ECO:0000256" key="2">
    <source>
        <dbReference type="ARBA" id="ARBA00005879"/>
    </source>
</evidence>
<comment type="pathway">
    <text evidence="1">Cofactor biosynthesis; adenosylcobalamin biosynthesis.</text>
</comment>
<evidence type="ECO:0000313" key="10">
    <source>
        <dbReference type="Proteomes" id="UP000632195"/>
    </source>
</evidence>
<dbReference type="PANTHER" id="PTHR43467">
    <property type="entry name" value="COBALT-PRECORRIN-2 C(20)-METHYLTRANSFERASE"/>
    <property type="match status" value="1"/>
</dbReference>
<organism evidence="9 10">
    <name type="scientific">Thermogymnomonas acidicola</name>
    <dbReference type="NCBI Taxonomy" id="399579"/>
    <lineage>
        <taxon>Archaea</taxon>
        <taxon>Methanobacteriati</taxon>
        <taxon>Thermoplasmatota</taxon>
        <taxon>Thermoplasmata</taxon>
        <taxon>Thermoplasmatales</taxon>
        <taxon>Thermogymnomonas</taxon>
    </lineage>
</organism>
<keyword evidence="4" id="KW-0489">Methyltransferase</keyword>
<evidence type="ECO:0000259" key="8">
    <source>
        <dbReference type="Pfam" id="PF00590"/>
    </source>
</evidence>
<dbReference type="Gene3D" id="3.30.950.10">
    <property type="entry name" value="Methyltransferase, Cobalt-precorrin-4 Transmethylase, Domain 2"/>
    <property type="match status" value="1"/>
</dbReference>
<evidence type="ECO:0000256" key="3">
    <source>
        <dbReference type="ARBA" id="ARBA00022573"/>
    </source>
</evidence>
<evidence type="ECO:0000256" key="1">
    <source>
        <dbReference type="ARBA" id="ARBA00004953"/>
    </source>
</evidence>
<dbReference type="GO" id="GO:0030788">
    <property type="term" value="F:precorrin-2 C20-methyltransferase activity"/>
    <property type="evidence" value="ECO:0007669"/>
    <property type="project" value="InterPro"/>
</dbReference>
<dbReference type="Gene3D" id="3.40.1010.10">
    <property type="entry name" value="Cobalt-precorrin-4 Transmethylase, Domain 1"/>
    <property type="match status" value="1"/>
</dbReference>
<dbReference type="RefSeq" id="WP_188680964.1">
    <property type="nucleotide sequence ID" value="NZ_BMNY01000001.1"/>
</dbReference>
<dbReference type="InterPro" id="IPR012382">
    <property type="entry name" value="CobI/CbiL"/>
</dbReference>
<keyword evidence="5" id="KW-0808">Transferase</keyword>
<dbReference type="GO" id="GO:0032259">
    <property type="term" value="P:methylation"/>
    <property type="evidence" value="ECO:0007669"/>
    <property type="project" value="UniProtKB-KW"/>
</dbReference>
<dbReference type="SUPFAM" id="SSF53790">
    <property type="entry name" value="Tetrapyrrole methylase"/>
    <property type="match status" value="1"/>
</dbReference>
<keyword evidence="6" id="KW-0949">S-adenosyl-L-methionine</keyword>
<keyword evidence="3" id="KW-0169">Cobalamin biosynthesis</keyword>
<dbReference type="NCBIfam" id="TIGR01467">
    <property type="entry name" value="cobI_cbiL"/>
    <property type="match status" value="1"/>
</dbReference>
<dbReference type="PROSITE" id="PS00839">
    <property type="entry name" value="SUMT_1"/>
    <property type="match status" value="1"/>
</dbReference>
<sequence>MRLTVVGLGPGAPDLITLRGLRALESSDVIFVPETSRTVAGLAMGVIMGLGGGLTSKVVRLPFPMTRDERRLEEAWEANSRSIVEALGQGKRCCYAVLGDPMLYSTFGHIQRILVDRYGVEVEFVPAVSSFTACPARAGLVLGEGKESILITSIENLGLVRDNMEKVDTFILIKGQISYRETVEALKEYGIGESDTLLYARRCEMESERIICSEAGTFPAEGAEQDYFSMLVVRRNRR</sequence>
<comment type="caution">
    <text evidence="9">The sequence shown here is derived from an EMBL/GenBank/DDBJ whole genome shotgun (WGS) entry which is preliminary data.</text>
</comment>
<dbReference type="CDD" id="cd11645">
    <property type="entry name" value="Precorrin_2_C20_MT"/>
    <property type="match status" value="1"/>
</dbReference>
<dbReference type="InterPro" id="IPR003043">
    <property type="entry name" value="Uropor_MeTrfase_CS"/>
</dbReference>
<dbReference type="PANTHER" id="PTHR43467:SF2">
    <property type="entry name" value="COBALT-PRECORRIN-2 C(20)-METHYLTRANSFERASE"/>
    <property type="match status" value="1"/>
</dbReference>
<evidence type="ECO:0000256" key="7">
    <source>
        <dbReference type="PIRNR" id="PIRNR036427"/>
    </source>
</evidence>
<evidence type="ECO:0000313" key="9">
    <source>
        <dbReference type="EMBL" id="GGM74766.1"/>
    </source>
</evidence>